<feature type="transmembrane region" description="Helical" evidence="1">
    <location>
        <begin position="12"/>
        <end position="35"/>
    </location>
</feature>
<feature type="transmembrane region" description="Helical" evidence="1">
    <location>
        <begin position="55"/>
        <end position="74"/>
    </location>
</feature>
<keyword evidence="1" id="KW-0472">Membrane</keyword>
<evidence type="ECO:0000313" key="2">
    <source>
        <dbReference type="EMBL" id="SDI84073.1"/>
    </source>
</evidence>
<evidence type="ECO:0000313" key="5">
    <source>
        <dbReference type="Proteomes" id="UP000251670"/>
    </source>
</evidence>
<sequence length="233" mass="27768">MTENIEKISKIIPFFSILILFSSIIRNFIFYQYFGININEYIGLSEFTLLFINDLAFYLISVLSFLIYLPFIYIKDYFRKKYGEEILRFTNTKKIAKTVMVLAVINSILIFIIDFPLDIQLYFLQTFIIAFFASLLLWLDKSIEFSKKYSLIFISSLLIIFPILKAFTDINNIKNEKPYNEIIFNYNNKQIQSNRSFLFLGKTNEYLFLYNKSTKYTEVFKMSEISNLKIKKI</sequence>
<reference evidence="2 4" key="1">
    <citation type="submission" date="2016-10" db="EMBL/GenBank/DDBJ databases">
        <authorList>
            <person name="Varghese N."/>
            <person name="Submissions S."/>
        </authorList>
    </citation>
    <scope>NUCLEOTIDE SEQUENCE [LARGE SCALE GENOMIC DNA]</scope>
    <source>
        <strain evidence="2 4">DSM 19299</strain>
    </source>
</reference>
<dbReference type="EMBL" id="FNEG01000003">
    <property type="protein sequence ID" value="SDI84073.1"/>
    <property type="molecule type" value="Genomic_DNA"/>
</dbReference>
<evidence type="ECO:0000256" key="1">
    <source>
        <dbReference type="SAM" id="Phobius"/>
    </source>
</evidence>
<dbReference type="STRING" id="445960.SAMN05421542_1983"/>
<dbReference type="AlphaFoldDB" id="A0A2X2VQY9"/>
<evidence type="ECO:0000313" key="4">
    <source>
        <dbReference type="Proteomes" id="UP000199426"/>
    </source>
</evidence>
<gene>
    <name evidence="3" type="ORF">NCTC13492_01242</name>
    <name evidence="2" type="ORF">SAMN05421542_1983</name>
</gene>
<accession>A0A2X2VQY9</accession>
<keyword evidence="1" id="KW-1133">Transmembrane helix</keyword>
<evidence type="ECO:0000313" key="3">
    <source>
        <dbReference type="EMBL" id="SQB27653.1"/>
    </source>
</evidence>
<dbReference type="Proteomes" id="UP000251670">
    <property type="component" value="Unassembled WGS sequence"/>
</dbReference>
<proteinExistence type="predicted"/>
<feature type="transmembrane region" description="Helical" evidence="1">
    <location>
        <begin position="119"/>
        <end position="139"/>
    </location>
</feature>
<feature type="transmembrane region" description="Helical" evidence="1">
    <location>
        <begin position="95"/>
        <end position="113"/>
    </location>
</feature>
<feature type="transmembrane region" description="Helical" evidence="1">
    <location>
        <begin position="151"/>
        <end position="168"/>
    </location>
</feature>
<organism evidence="3 5">
    <name type="scientific">Chryseobacterium jejuense</name>
    <dbReference type="NCBI Taxonomy" id="445960"/>
    <lineage>
        <taxon>Bacteria</taxon>
        <taxon>Pseudomonadati</taxon>
        <taxon>Bacteroidota</taxon>
        <taxon>Flavobacteriia</taxon>
        <taxon>Flavobacteriales</taxon>
        <taxon>Weeksellaceae</taxon>
        <taxon>Chryseobacterium group</taxon>
        <taxon>Chryseobacterium</taxon>
    </lineage>
</organism>
<dbReference type="EMBL" id="UAWB01000002">
    <property type="protein sequence ID" value="SQB27653.1"/>
    <property type="molecule type" value="Genomic_DNA"/>
</dbReference>
<dbReference type="RefSeq" id="WP_089735971.1">
    <property type="nucleotide sequence ID" value="NZ_FNEG01000003.1"/>
</dbReference>
<name>A0A2X2VQY9_CHRJE</name>
<dbReference type="Proteomes" id="UP000199426">
    <property type="component" value="Unassembled WGS sequence"/>
</dbReference>
<protein>
    <submittedName>
        <fullName evidence="3">Uncharacterized protein</fullName>
    </submittedName>
</protein>
<reference evidence="3 5" key="2">
    <citation type="submission" date="2018-06" db="EMBL/GenBank/DDBJ databases">
        <authorList>
            <consortium name="Pathogen Informatics"/>
            <person name="Doyle S."/>
        </authorList>
    </citation>
    <scope>NUCLEOTIDE SEQUENCE [LARGE SCALE GENOMIC DNA]</scope>
    <source>
        <strain evidence="3 5">NCTC13492</strain>
    </source>
</reference>
<keyword evidence="4" id="KW-1185">Reference proteome</keyword>
<keyword evidence="1" id="KW-0812">Transmembrane</keyword>